<reference evidence="1" key="2">
    <citation type="journal article" date="2015" name="Data Brief">
        <title>Shoot transcriptome of the giant reed, Arundo donax.</title>
        <authorList>
            <person name="Barrero R.A."/>
            <person name="Guerrero F.D."/>
            <person name="Moolhuijzen P."/>
            <person name="Goolsby J.A."/>
            <person name="Tidwell J."/>
            <person name="Bellgard S.E."/>
            <person name="Bellgard M.I."/>
        </authorList>
    </citation>
    <scope>NUCLEOTIDE SEQUENCE</scope>
    <source>
        <tissue evidence="1">Shoot tissue taken approximately 20 cm above the soil surface</tissue>
    </source>
</reference>
<evidence type="ECO:0000313" key="1">
    <source>
        <dbReference type="EMBL" id="JAE21793.1"/>
    </source>
</evidence>
<dbReference type="EMBL" id="GBRH01176103">
    <property type="protein sequence ID" value="JAE21793.1"/>
    <property type="molecule type" value="Transcribed_RNA"/>
</dbReference>
<sequence>MPIGGVSPNHSTPSHSILVLHRVKHLPGLLHLPAFDIQVQRRSRHEHAPCDPFLLCSPPHGLASHQIRDASARGQDPHGCEAVRAHATRERVPCNANGFLDAPRVHVRGDERGPRNGVGVGHFVEHPLSVVQKAAFCVEVEEGGEDVGVGVGGELERAAMELRAGGKRIG</sequence>
<reference evidence="1" key="1">
    <citation type="submission" date="2014-09" db="EMBL/GenBank/DDBJ databases">
        <authorList>
            <person name="Magalhaes I.L.F."/>
            <person name="Oliveira U."/>
            <person name="Santos F.R."/>
            <person name="Vidigal T.H.D.A."/>
            <person name="Brescovit A.D."/>
            <person name="Santos A.J."/>
        </authorList>
    </citation>
    <scope>NUCLEOTIDE SEQUENCE</scope>
    <source>
        <tissue evidence="1">Shoot tissue taken approximately 20 cm above the soil surface</tissue>
    </source>
</reference>
<name>A0A0A9GM79_ARUDO</name>
<accession>A0A0A9GM79</accession>
<dbReference type="AlphaFoldDB" id="A0A0A9GM79"/>
<proteinExistence type="predicted"/>
<organism evidence="1">
    <name type="scientific">Arundo donax</name>
    <name type="common">Giant reed</name>
    <name type="synonym">Donax arundinaceus</name>
    <dbReference type="NCBI Taxonomy" id="35708"/>
    <lineage>
        <taxon>Eukaryota</taxon>
        <taxon>Viridiplantae</taxon>
        <taxon>Streptophyta</taxon>
        <taxon>Embryophyta</taxon>
        <taxon>Tracheophyta</taxon>
        <taxon>Spermatophyta</taxon>
        <taxon>Magnoliopsida</taxon>
        <taxon>Liliopsida</taxon>
        <taxon>Poales</taxon>
        <taxon>Poaceae</taxon>
        <taxon>PACMAD clade</taxon>
        <taxon>Arundinoideae</taxon>
        <taxon>Arundineae</taxon>
        <taxon>Arundo</taxon>
    </lineage>
</organism>
<protein>
    <submittedName>
        <fullName evidence="1">Uncharacterized protein</fullName>
    </submittedName>
</protein>